<dbReference type="GO" id="GO:0000976">
    <property type="term" value="F:transcription cis-regulatory region binding"/>
    <property type="evidence" value="ECO:0007669"/>
    <property type="project" value="TreeGrafter"/>
</dbReference>
<keyword evidence="6" id="KW-1185">Reference proteome</keyword>
<dbReference type="Gene3D" id="3.40.50.2300">
    <property type="match status" value="2"/>
</dbReference>
<evidence type="ECO:0000256" key="2">
    <source>
        <dbReference type="ARBA" id="ARBA00023125"/>
    </source>
</evidence>
<dbReference type="RefSeq" id="WP_154419388.1">
    <property type="nucleotide sequence ID" value="NZ_DBFCGB010000222.1"/>
</dbReference>
<name>A0A844G3R3_9BACT</name>
<evidence type="ECO:0000313" key="5">
    <source>
        <dbReference type="EMBL" id="MST98357.1"/>
    </source>
</evidence>
<keyword evidence="2" id="KW-0238">DNA-binding</keyword>
<dbReference type="Proteomes" id="UP000435649">
    <property type="component" value="Unassembled WGS sequence"/>
</dbReference>
<gene>
    <name evidence="5" type="ORF">FYJ85_15050</name>
</gene>
<dbReference type="Gene3D" id="1.10.10.10">
    <property type="entry name" value="Winged helix-like DNA-binding domain superfamily/Winged helix DNA-binding domain"/>
    <property type="match status" value="1"/>
</dbReference>
<dbReference type="PANTHER" id="PTHR30146">
    <property type="entry name" value="LACI-RELATED TRANSCRIPTIONAL REPRESSOR"/>
    <property type="match status" value="1"/>
</dbReference>
<dbReference type="SMART" id="SM00345">
    <property type="entry name" value="HTH_GNTR"/>
    <property type="match status" value="1"/>
</dbReference>
<dbReference type="SUPFAM" id="SSF46785">
    <property type="entry name" value="Winged helix' DNA-binding domain"/>
    <property type="match status" value="1"/>
</dbReference>
<reference evidence="5 6" key="1">
    <citation type="submission" date="2019-08" db="EMBL/GenBank/DDBJ databases">
        <title>In-depth cultivation of the pig gut microbiome towards novel bacterial diversity and tailored functional studies.</title>
        <authorList>
            <person name="Wylensek D."/>
            <person name="Hitch T.C.A."/>
            <person name="Clavel T."/>
        </authorList>
    </citation>
    <scope>NUCLEOTIDE SEQUENCE [LARGE SCALE GENOMIC DNA]</scope>
    <source>
        <strain evidence="5 6">BBE-744-WT-12</strain>
    </source>
</reference>
<proteinExistence type="predicted"/>
<dbReference type="InterPro" id="IPR028082">
    <property type="entry name" value="Peripla_BP_I"/>
</dbReference>
<dbReference type="SUPFAM" id="SSF53822">
    <property type="entry name" value="Periplasmic binding protein-like I"/>
    <property type="match status" value="1"/>
</dbReference>
<evidence type="ECO:0000256" key="1">
    <source>
        <dbReference type="ARBA" id="ARBA00023015"/>
    </source>
</evidence>
<keyword evidence="1" id="KW-0805">Transcription regulation</keyword>
<evidence type="ECO:0000313" key="6">
    <source>
        <dbReference type="Proteomes" id="UP000435649"/>
    </source>
</evidence>
<organism evidence="5 6">
    <name type="scientific">Victivallis lenta</name>
    <dbReference type="NCBI Taxonomy" id="2606640"/>
    <lineage>
        <taxon>Bacteria</taxon>
        <taxon>Pseudomonadati</taxon>
        <taxon>Lentisphaerota</taxon>
        <taxon>Lentisphaeria</taxon>
        <taxon>Victivallales</taxon>
        <taxon>Victivallaceae</taxon>
        <taxon>Victivallis</taxon>
    </lineage>
</organism>
<dbReference type="CDD" id="cd06267">
    <property type="entry name" value="PBP1_LacI_sugar_binding-like"/>
    <property type="match status" value="1"/>
</dbReference>
<accession>A0A844G3R3</accession>
<evidence type="ECO:0000256" key="3">
    <source>
        <dbReference type="ARBA" id="ARBA00023163"/>
    </source>
</evidence>
<dbReference type="CDD" id="cd07377">
    <property type="entry name" value="WHTH_GntR"/>
    <property type="match status" value="1"/>
</dbReference>
<keyword evidence="3" id="KW-0804">Transcription</keyword>
<sequence length="356" mass="39774">MRSISKSEAVRNLIIEDIHAGWYASGDALPSIETLAKRFEVSKNTVSLALSGLREAGIVRLEHGKATRVTGQLFKRHVEVIVYGQYPALHDPFWGEFTRGIEDELREHADVTFRQTSLVESFLWTGEEIPEHIRRGGLLLLGTASEEFVRRIRQSRIPFALVFDANPAGKYPFFSVDLEPAIDEIVARFARAGCSRVAYIGTEGDHNMGRENINRRKHRLFNAALERHGLPVLPELHSDCLHFMRCGYRAIRELLEKHRAPDAVFFASDVLAPGGYKALHEAGLHVPEDVVAAGCDNLEIGDYVVPPLTTIEFDRYGIGRAAASGLVARLQGRESIPSRFFPAAIVNRESFPIQHS</sequence>
<dbReference type="InterPro" id="IPR000524">
    <property type="entry name" value="Tscrpt_reg_HTH_GntR"/>
</dbReference>
<protein>
    <submittedName>
        <fullName evidence="5">GntR family transcriptional regulator</fullName>
    </submittedName>
</protein>
<dbReference type="InterPro" id="IPR046335">
    <property type="entry name" value="LacI/GalR-like_sensor"/>
</dbReference>
<comment type="caution">
    <text evidence="5">The sequence shown here is derived from an EMBL/GenBank/DDBJ whole genome shotgun (WGS) entry which is preliminary data.</text>
</comment>
<evidence type="ECO:0000259" key="4">
    <source>
        <dbReference type="PROSITE" id="PS50949"/>
    </source>
</evidence>
<feature type="domain" description="HTH gntR-type" evidence="4">
    <location>
        <begin position="4"/>
        <end position="72"/>
    </location>
</feature>
<dbReference type="GO" id="GO:0003700">
    <property type="term" value="F:DNA-binding transcription factor activity"/>
    <property type="evidence" value="ECO:0007669"/>
    <property type="project" value="InterPro"/>
</dbReference>
<dbReference type="Pfam" id="PF00392">
    <property type="entry name" value="GntR"/>
    <property type="match status" value="1"/>
</dbReference>
<dbReference type="PANTHER" id="PTHR30146:SF109">
    <property type="entry name" value="HTH-TYPE TRANSCRIPTIONAL REGULATOR GALS"/>
    <property type="match status" value="1"/>
</dbReference>
<dbReference type="EMBL" id="VUNS01000018">
    <property type="protein sequence ID" value="MST98357.1"/>
    <property type="molecule type" value="Genomic_DNA"/>
</dbReference>
<dbReference type="AlphaFoldDB" id="A0A844G3R3"/>
<dbReference type="InterPro" id="IPR036390">
    <property type="entry name" value="WH_DNA-bd_sf"/>
</dbReference>
<dbReference type="InterPro" id="IPR036388">
    <property type="entry name" value="WH-like_DNA-bd_sf"/>
</dbReference>
<dbReference type="PROSITE" id="PS50949">
    <property type="entry name" value="HTH_GNTR"/>
    <property type="match status" value="1"/>
</dbReference>
<dbReference type="Pfam" id="PF13377">
    <property type="entry name" value="Peripla_BP_3"/>
    <property type="match status" value="1"/>
</dbReference>